<dbReference type="OrthoDB" id="2481768at2"/>
<proteinExistence type="predicted"/>
<evidence type="ECO:0000256" key="2">
    <source>
        <dbReference type="SAM" id="SignalP"/>
    </source>
</evidence>
<comment type="caution">
    <text evidence="4">The sequence shown here is derived from an EMBL/GenBank/DDBJ whole genome shotgun (WGS) entry which is preliminary data.</text>
</comment>
<feature type="domain" description="SLH" evidence="3">
    <location>
        <begin position="1593"/>
        <end position="1651"/>
    </location>
</feature>
<dbReference type="PROSITE" id="PS51272">
    <property type="entry name" value="SLH"/>
    <property type="match status" value="3"/>
</dbReference>
<dbReference type="RefSeq" id="WP_110046583.1">
    <property type="nucleotide sequence ID" value="NZ_CP054612.1"/>
</dbReference>
<dbReference type="Pfam" id="PF00395">
    <property type="entry name" value="SLH"/>
    <property type="match status" value="3"/>
</dbReference>
<dbReference type="InterPro" id="IPR051465">
    <property type="entry name" value="Cell_Envelope_Struct_Comp"/>
</dbReference>
<reference evidence="4 5" key="1">
    <citation type="submission" date="2018-05" db="EMBL/GenBank/DDBJ databases">
        <title>Genomic Encyclopedia of Type Strains, Phase III (KMG-III): the genomes of soil and plant-associated and newly described type strains.</title>
        <authorList>
            <person name="Whitman W."/>
        </authorList>
    </citation>
    <scope>NUCLEOTIDE SEQUENCE [LARGE SCALE GENOMIC DNA]</scope>
    <source>
        <strain evidence="4 5">CECT 5696</strain>
    </source>
</reference>
<organism evidence="4 5">
    <name type="scientific">Paenibacillus cellulosilyticus</name>
    <dbReference type="NCBI Taxonomy" id="375489"/>
    <lineage>
        <taxon>Bacteria</taxon>
        <taxon>Bacillati</taxon>
        <taxon>Bacillota</taxon>
        <taxon>Bacilli</taxon>
        <taxon>Bacillales</taxon>
        <taxon>Paenibacillaceae</taxon>
        <taxon>Paenibacillus</taxon>
    </lineage>
</organism>
<evidence type="ECO:0000313" key="4">
    <source>
        <dbReference type="EMBL" id="PWV95345.1"/>
    </source>
</evidence>
<feature type="domain" description="SLH" evidence="3">
    <location>
        <begin position="1468"/>
        <end position="1531"/>
    </location>
</feature>
<feature type="domain" description="SLH" evidence="3">
    <location>
        <begin position="1532"/>
        <end position="1590"/>
    </location>
</feature>
<feature type="compositionally biased region" description="Gly residues" evidence="1">
    <location>
        <begin position="1255"/>
        <end position="1264"/>
    </location>
</feature>
<feature type="chain" id="PRO_5015934749" evidence="2">
    <location>
        <begin position="25"/>
        <end position="1651"/>
    </location>
</feature>
<feature type="compositionally biased region" description="Polar residues" evidence="1">
    <location>
        <begin position="32"/>
        <end position="51"/>
    </location>
</feature>
<dbReference type="Proteomes" id="UP000246635">
    <property type="component" value="Unassembled WGS sequence"/>
</dbReference>
<keyword evidence="2" id="KW-0732">Signal</keyword>
<keyword evidence="5" id="KW-1185">Reference proteome</keyword>
<dbReference type="PANTHER" id="PTHR43308:SF5">
    <property type="entry name" value="S-LAYER PROTEIN _ PEPTIDOGLYCAN ENDO-BETA-N-ACETYLGLUCOSAMINIDASE"/>
    <property type="match status" value="1"/>
</dbReference>
<dbReference type="PANTHER" id="PTHR43308">
    <property type="entry name" value="OUTER MEMBRANE PROTEIN ALPHA-RELATED"/>
    <property type="match status" value="1"/>
</dbReference>
<evidence type="ECO:0000313" key="5">
    <source>
        <dbReference type="Proteomes" id="UP000246635"/>
    </source>
</evidence>
<feature type="region of interest" description="Disordered" evidence="1">
    <location>
        <begin position="27"/>
        <end position="51"/>
    </location>
</feature>
<feature type="signal peptide" evidence="2">
    <location>
        <begin position="1"/>
        <end position="24"/>
    </location>
</feature>
<gene>
    <name evidence="4" type="ORF">DFQ01_12859</name>
</gene>
<dbReference type="InterPro" id="IPR001119">
    <property type="entry name" value="SLH_dom"/>
</dbReference>
<feature type="region of interest" description="Disordered" evidence="1">
    <location>
        <begin position="1255"/>
        <end position="1292"/>
    </location>
</feature>
<accession>A0A2V2YM35</accession>
<sequence>MFKRCAASVIAFLLLFTLALPVQAETTEENAADSTVTEETQPVDNPESEVQSLPLPEAEVQQEVPIMNPPASVEGFLILGAMDGYAFNNGSFTFHYTEENGDTTNYYSQSFNGMINVSELPIPPKSVVTLSVSALFNGLQSDNSILYIDEIKMTREDLINLDMWDINPNAILAPLDASSITFSNAMLQAPNDFRTTNLANLSILTTQTALDLSIRGEQEHTGYLVTQSFPIVPNAALTFNPNNVNTASTLVLPDICQSTSIANMNMYAGFSDINKLVVNNGVYSIYCTKHSEIEGGDRTTTWSADQIDVTGNKQLLVGPPELNISWSSFSADSFWIESRISNGDFQLNSMTDLVDGEYKEQIQSKIKITDSKNVTVYESEGENWRSTYHNFEPLLSSDTYTFELTVTYPGLTQPLSIKKSINIYNPNDYTGKGIIVQAENEAGQPLQNMQVQVFEKIPPYIGNGDNDGTQYYSEPAYTSSISKGEALVIPSSLLVVGRSYDVIVTGTSSNSQHTVMYKQSVTNDTQQLQLKAANLKHVTVSANYATSEDTLVIAMIDDYNNSIGWPFASRFQNNHQSDLYIQTDSKLSMITNLYDESSDTGYLLSNSVKLSNDDNQSFSMNGATVQIQLPTGYDNAKLKVSSFDYSSKYEANRYVVTQGMNITASYYVESDGYRYSFDKGLGGVQSDVSLRFGREFNNRLSYNQIFAAGEVNQRVYTDYMDEQDNLLTDVAPLEIAKITDRVDSTSDEMTFMVGEADHASTMSVQSTDNGIAYTSVDPSDDGQSVAANGSIINYQMYDASNNRIGGALGTASTQEVQADIPALLGDYSLQISSQRFPDTLVKLSGQANITAGNSYDENALVIPIEPPTGYTSEDLGYGDTRLIPIKNPSSPITGWVSQGKIYFYDPSGIVASEQYALHMTVNLKTSNGTILYYNQVKLTGAQLLSLQQMKAPSNLVAVKVTDKLPNGFDLNNLRGEFPTIGSEDVLFDTDLSWSYQNSSQIRLDTILMRPQNFQLIEDGRNLITSYYHLKKQVQVNSAGGITSLTDLGTHRLQLQNKAPFIAFRSILPGTPSYLYSWNDSNLYEQAYVGPGNYKFMFMTSSYSQGEIPWKLQWITTKTYNMNQDTVIPFTGKVELSQSKLNFTQRTKNGTTTLSFKPAFISGGLALQRVETIAAGNGSYTYTVPAIITIKDSSKKKIYEAVSYSYDTDANYEITKTLADGTYTITFSQPIGPNDEVVLSKTFTVGSSVAGGGGGIPIVGGGGGVPSTSEDTSTENNSGNESESPKSKTFKSEDIPAAVNGTVTLPVQDSQRVDIAASLLKGEGARNKLVLTGDDSTITLPPEVLQQLSDLIGTDKLADAQISLSFAPVSEAQVTDAIQPSSGSTVKPVGPVYEFKLTITAKDGTPVTLSKFNAPITVAFEVDSDANKSLTNVYYIADDGALTYVPGHWENGKLVAQISHFSQYGVLEAHRSFADISATHWAHDAIEQLAARQIVQGVSDNTFAPNRKITRAEFTAMIVNALGLTSSQPATFSDVPSTAWYAEAVAAAFENNLIKGISASEFAPNKSISREEMAVIIVNALKLKQAALQTDAKPVSFNDTSAISSWASEAVNTASANGLINGNGTGGFNPRGMTTRAEAAQVLMKLITLLEQ</sequence>
<protein>
    <submittedName>
        <fullName evidence="4">S-layer family protein</fullName>
    </submittedName>
</protein>
<name>A0A2V2YM35_9BACL</name>
<evidence type="ECO:0000256" key="1">
    <source>
        <dbReference type="SAM" id="MobiDB-lite"/>
    </source>
</evidence>
<feature type="compositionally biased region" description="Low complexity" evidence="1">
    <location>
        <begin position="1265"/>
        <end position="1281"/>
    </location>
</feature>
<dbReference type="EMBL" id="QGTQ01000028">
    <property type="protein sequence ID" value="PWV95345.1"/>
    <property type="molecule type" value="Genomic_DNA"/>
</dbReference>
<feature type="compositionally biased region" description="Basic and acidic residues" evidence="1">
    <location>
        <begin position="1282"/>
        <end position="1292"/>
    </location>
</feature>
<evidence type="ECO:0000259" key="3">
    <source>
        <dbReference type="PROSITE" id="PS51272"/>
    </source>
</evidence>